<accession>A0A917WWX8</accession>
<keyword evidence="1" id="KW-0812">Transmembrane</keyword>
<name>A0A917WWX8_9ACTN</name>
<proteinExistence type="predicted"/>
<gene>
    <name evidence="2" type="ORF">GCM10011608_20280</name>
</gene>
<keyword evidence="1" id="KW-0472">Membrane</keyword>
<feature type="transmembrane region" description="Helical" evidence="1">
    <location>
        <begin position="67"/>
        <end position="88"/>
    </location>
</feature>
<feature type="transmembrane region" description="Helical" evidence="1">
    <location>
        <begin position="109"/>
        <end position="131"/>
    </location>
</feature>
<evidence type="ECO:0000313" key="2">
    <source>
        <dbReference type="EMBL" id="GGM35607.1"/>
    </source>
</evidence>
<dbReference type="AlphaFoldDB" id="A0A917WWX8"/>
<dbReference type="EMBL" id="BMNB01000007">
    <property type="protein sequence ID" value="GGM35607.1"/>
    <property type="molecule type" value="Genomic_DNA"/>
</dbReference>
<dbReference type="Proteomes" id="UP000608890">
    <property type="component" value="Unassembled WGS sequence"/>
</dbReference>
<reference evidence="2" key="2">
    <citation type="submission" date="2020-09" db="EMBL/GenBank/DDBJ databases">
        <authorList>
            <person name="Sun Q."/>
            <person name="Zhou Y."/>
        </authorList>
    </citation>
    <scope>NUCLEOTIDE SEQUENCE</scope>
    <source>
        <strain evidence="2">CGMCC 4.7312</strain>
    </source>
</reference>
<evidence type="ECO:0000256" key="1">
    <source>
        <dbReference type="SAM" id="Phobius"/>
    </source>
</evidence>
<protein>
    <submittedName>
        <fullName evidence="2">Uncharacterized protein</fullName>
    </submittedName>
</protein>
<evidence type="ECO:0000313" key="3">
    <source>
        <dbReference type="Proteomes" id="UP000608890"/>
    </source>
</evidence>
<organism evidence="2 3">
    <name type="scientific">Micromonospora sonchi</name>
    <dbReference type="NCBI Taxonomy" id="1763543"/>
    <lineage>
        <taxon>Bacteria</taxon>
        <taxon>Bacillati</taxon>
        <taxon>Actinomycetota</taxon>
        <taxon>Actinomycetes</taxon>
        <taxon>Micromonosporales</taxon>
        <taxon>Micromonosporaceae</taxon>
        <taxon>Micromonospora</taxon>
    </lineage>
</organism>
<keyword evidence="3" id="KW-1185">Reference proteome</keyword>
<keyword evidence="1" id="KW-1133">Transmembrane helix</keyword>
<reference evidence="2" key="1">
    <citation type="journal article" date="2014" name="Int. J. Syst. Evol. Microbiol.">
        <title>Complete genome sequence of Corynebacterium casei LMG S-19264T (=DSM 44701T), isolated from a smear-ripened cheese.</title>
        <authorList>
            <consortium name="US DOE Joint Genome Institute (JGI-PGF)"/>
            <person name="Walter F."/>
            <person name="Albersmeier A."/>
            <person name="Kalinowski J."/>
            <person name="Ruckert C."/>
        </authorList>
    </citation>
    <scope>NUCLEOTIDE SEQUENCE</scope>
    <source>
        <strain evidence="2">CGMCC 4.7312</strain>
    </source>
</reference>
<comment type="caution">
    <text evidence="2">The sequence shown here is derived from an EMBL/GenBank/DDBJ whole genome shotgun (WGS) entry which is preliminary data.</text>
</comment>
<sequence length="246" mass="28653">MRVIALVVVLPVRLAWELLTATGRGLYRWVLAPTIRFVDRWLLRPLGWLLRHLVWIPLLWAARAASWLWRALVWLPLSWLGDGVAWLWRNALWPPLRWCGRSLARLSRWCGLGLVWLVSILILVPLYYLLWVPLARLVRVLTPPARLILATLSRWLSALARRSAVVLGWAWRAAGRILWWCWALTLRPVWLAGRWLWRVAVVPVGRAVRTTWRATVTPAARWLRRSVLEPARQATREALTALGLRR</sequence>